<dbReference type="RefSeq" id="WP_370596290.1">
    <property type="nucleotide sequence ID" value="NZ_JALBUR010000020.1"/>
</dbReference>
<evidence type="ECO:0000259" key="1">
    <source>
        <dbReference type="Pfam" id="PF04230"/>
    </source>
</evidence>
<comment type="caution">
    <text evidence="2">The sequence shown here is derived from an EMBL/GenBank/DDBJ whole genome shotgun (WGS) entry which is preliminary data.</text>
</comment>
<gene>
    <name evidence="2" type="ORF">MOZ60_08060</name>
</gene>
<dbReference type="AlphaFoldDB" id="A0AB35U5G8"/>
<protein>
    <submittedName>
        <fullName evidence="2">Polysaccharide pyruvyl transferase family protein</fullName>
    </submittedName>
</protein>
<dbReference type="GO" id="GO:0016740">
    <property type="term" value="F:transferase activity"/>
    <property type="evidence" value="ECO:0007669"/>
    <property type="project" value="UniProtKB-KW"/>
</dbReference>
<name>A0AB35U5G8_9FIRM</name>
<proteinExistence type="predicted"/>
<evidence type="ECO:0000313" key="2">
    <source>
        <dbReference type="EMBL" id="MDX8420049.1"/>
    </source>
</evidence>
<dbReference type="Proteomes" id="UP001286174">
    <property type="component" value="Unassembled WGS sequence"/>
</dbReference>
<keyword evidence="2" id="KW-0808">Transferase</keyword>
<feature type="domain" description="Polysaccharide pyruvyl transferase" evidence="1">
    <location>
        <begin position="14"/>
        <end position="307"/>
    </location>
</feature>
<sequence>MKTVGILTFHKSINYGSVLQCWALKDILEKHGYDVEVLDYEPSVYQSMYGVYSHGKFKHNLNVLPVAHDCKNQIKKFSEFRNKYLNLSDNQYFYDTDFSPLKKYDALVCGSDQIWNLRAQDCEPFYFAPIKTDGRKIAYAISSNDTTYDEPKATNQLRDWILDFDYLSEREEDGAKKLEAFLDHKKRVDVNLDPTLLHRKEDFDAIASPRIEKKPYIFLYNVWSTNDGFEAARRLSKRLNMPVYTGFMARTFKAIVKVTSKGIHVERKYTSPSDYISLIKYADWVVTDSFHGTAFSLIFEKNFISVNSLRDNGNLKNDSRLMNILNEVGLIDRYVPVSGIDLFDINKTIDYKAVTTKRLEMANMSINRLIDAIEGKLNS</sequence>
<organism evidence="2 3">
    <name type="scientific">Grylomicrobium aquisgranensis</name>
    <dbReference type="NCBI Taxonomy" id="2926318"/>
    <lineage>
        <taxon>Bacteria</taxon>
        <taxon>Bacillati</taxon>
        <taxon>Bacillota</taxon>
        <taxon>Erysipelotrichia</taxon>
        <taxon>Erysipelotrichales</taxon>
        <taxon>Erysipelotrichaceae</taxon>
        <taxon>Grylomicrobium</taxon>
    </lineage>
</organism>
<dbReference type="EMBL" id="JALBUR010000020">
    <property type="protein sequence ID" value="MDX8420049.1"/>
    <property type="molecule type" value="Genomic_DNA"/>
</dbReference>
<accession>A0AB35U5G8</accession>
<dbReference type="InterPro" id="IPR007345">
    <property type="entry name" value="Polysacch_pyruvyl_Trfase"/>
</dbReference>
<reference evidence="2 3" key="1">
    <citation type="submission" date="2022-03" db="EMBL/GenBank/DDBJ databases">
        <title>Novel taxa within the pig intestine.</title>
        <authorList>
            <person name="Wylensek D."/>
            <person name="Bishof K."/>
            <person name="Afrizal A."/>
            <person name="Clavel T."/>
        </authorList>
    </citation>
    <scope>NUCLEOTIDE SEQUENCE [LARGE SCALE GENOMIC DNA]</scope>
    <source>
        <strain evidence="2 3">CLA-KB-P133</strain>
    </source>
</reference>
<evidence type="ECO:0000313" key="3">
    <source>
        <dbReference type="Proteomes" id="UP001286174"/>
    </source>
</evidence>
<dbReference type="Pfam" id="PF04230">
    <property type="entry name" value="PS_pyruv_trans"/>
    <property type="match status" value="1"/>
</dbReference>
<keyword evidence="3" id="KW-1185">Reference proteome</keyword>